<dbReference type="InterPro" id="IPR042557">
    <property type="entry name" value="SCO4226"/>
</dbReference>
<dbReference type="InterPro" id="IPR025336">
    <property type="entry name" value="SCO4226-like"/>
</dbReference>
<evidence type="ECO:0000313" key="1">
    <source>
        <dbReference type="EMBL" id="SBS70319.1"/>
    </source>
</evidence>
<gene>
    <name evidence="1" type="ORF">MHPYR_10083</name>
</gene>
<organism evidence="1">
    <name type="scientific">uncultured Mycobacterium sp</name>
    <dbReference type="NCBI Taxonomy" id="171292"/>
    <lineage>
        <taxon>Bacteria</taxon>
        <taxon>Bacillati</taxon>
        <taxon>Actinomycetota</taxon>
        <taxon>Actinomycetes</taxon>
        <taxon>Mycobacteriales</taxon>
        <taxon>Mycobacteriaceae</taxon>
        <taxon>Mycobacterium</taxon>
        <taxon>environmental samples</taxon>
    </lineage>
</organism>
<dbReference type="Gene3D" id="3.30.70.3090">
    <property type="entry name" value="ORF SCO4226, nickel-binding ferredoxin-like monomer"/>
    <property type="match status" value="1"/>
</dbReference>
<accession>A0A1Y5NYZ9</accession>
<dbReference type="EMBL" id="FLQS01000001">
    <property type="protein sequence ID" value="SBS70319.1"/>
    <property type="molecule type" value="Genomic_DNA"/>
</dbReference>
<protein>
    <recommendedName>
        <fullName evidence="2">DUF4242 domain-containing protein</fullName>
    </recommendedName>
</protein>
<evidence type="ECO:0008006" key="2">
    <source>
        <dbReference type="Google" id="ProtNLM"/>
    </source>
</evidence>
<dbReference type="AlphaFoldDB" id="A0A1Y5NYZ9"/>
<sequence>MHDRRNQAMKRFIIERDVPGASDLTQADLAELSRQSNNAMASLDVPYRWINSYVTGDKIYCVHEADDEDAVREHARRSGIPANTVSVIVNEIGPYTSCLTKRETPS</sequence>
<proteinExistence type="predicted"/>
<dbReference type="Pfam" id="PF14026">
    <property type="entry name" value="SCO4226-like"/>
    <property type="match status" value="1"/>
</dbReference>
<name>A0A1Y5NYZ9_9MYCO</name>
<reference evidence="1" key="1">
    <citation type="submission" date="2016-03" db="EMBL/GenBank/DDBJ databases">
        <authorList>
            <person name="Ploux O."/>
        </authorList>
    </citation>
    <scope>NUCLEOTIDE SEQUENCE</scope>
    <source>
        <strain evidence="1">UC10</strain>
    </source>
</reference>